<accession>I7MHM0</accession>
<name>I7MHM0_TETTS</name>
<dbReference type="EMBL" id="GG662504">
    <property type="protein sequence ID" value="EAS03096.1"/>
    <property type="molecule type" value="Genomic_DNA"/>
</dbReference>
<dbReference type="HAMAP" id="MF_00528">
    <property type="entry name" value="Maf"/>
    <property type="match status" value="1"/>
</dbReference>
<dbReference type="PIRSF" id="PIRSF006305">
    <property type="entry name" value="Maf"/>
    <property type="match status" value="1"/>
</dbReference>
<dbReference type="InParanoid" id="I7MHM0"/>
<dbReference type="Pfam" id="PF02545">
    <property type="entry name" value="Maf"/>
    <property type="match status" value="1"/>
</dbReference>
<dbReference type="AlphaFoldDB" id="I7MHM0"/>
<keyword evidence="2" id="KW-0378">Hydrolase</keyword>
<comment type="cofactor">
    <cofactor evidence="1">
        <name>a divalent metal cation</name>
        <dbReference type="ChEBI" id="CHEBI:60240"/>
    </cofactor>
</comment>
<dbReference type="RefSeq" id="XP_001023341.1">
    <property type="nucleotide sequence ID" value="XM_001023341.1"/>
</dbReference>
<keyword evidence="4" id="KW-1185">Reference proteome</keyword>
<evidence type="ECO:0000313" key="3">
    <source>
        <dbReference type="EMBL" id="EAS03096.1"/>
    </source>
</evidence>
<dbReference type="GeneID" id="7823370"/>
<dbReference type="InterPro" id="IPR029001">
    <property type="entry name" value="ITPase-like_fam"/>
</dbReference>
<evidence type="ECO:0000256" key="1">
    <source>
        <dbReference type="ARBA" id="ARBA00001968"/>
    </source>
</evidence>
<dbReference type="InterPro" id="IPR003697">
    <property type="entry name" value="Maf-like"/>
</dbReference>
<reference evidence="4" key="1">
    <citation type="journal article" date="2006" name="PLoS Biol.">
        <title>Macronuclear genome sequence of the ciliate Tetrahymena thermophila, a model eukaryote.</title>
        <authorList>
            <person name="Eisen J.A."/>
            <person name="Coyne R.S."/>
            <person name="Wu M."/>
            <person name="Wu D."/>
            <person name="Thiagarajan M."/>
            <person name="Wortman J.R."/>
            <person name="Badger J.H."/>
            <person name="Ren Q."/>
            <person name="Amedeo P."/>
            <person name="Jones K.M."/>
            <person name="Tallon L.J."/>
            <person name="Delcher A.L."/>
            <person name="Salzberg S.L."/>
            <person name="Silva J.C."/>
            <person name="Haas B.J."/>
            <person name="Majoros W.H."/>
            <person name="Farzad M."/>
            <person name="Carlton J.M."/>
            <person name="Smith R.K. Jr."/>
            <person name="Garg J."/>
            <person name="Pearlman R.E."/>
            <person name="Karrer K.M."/>
            <person name="Sun L."/>
            <person name="Manning G."/>
            <person name="Elde N.C."/>
            <person name="Turkewitz A.P."/>
            <person name="Asai D.J."/>
            <person name="Wilkes D.E."/>
            <person name="Wang Y."/>
            <person name="Cai H."/>
            <person name="Collins K."/>
            <person name="Stewart B.A."/>
            <person name="Lee S.R."/>
            <person name="Wilamowska K."/>
            <person name="Weinberg Z."/>
            <person name="Ruzzo W.L."/>
            <person name="Wloga D."/>
            <person name="Gaertig J."/>
            <person name="Frankel J."/>
            <person name="Tsao C.-C."/>
            <person name="Gorovsky M.A."/>
            <person name="Keeling P.J."/>
            <person name="Waller R.F."/>
            <person name="Patron N.J."/>
            <person name="Cherry J.M."/>
            <person name="Stover N.A."/>
            <person name="Krieger C.J."/>
            <person name="del Toro C."/>
            <person name="Ryder H.F."/>
            <person name="Williamson S.C."/>
            <person name="Barbeau R.A."/>
            <person name="Hamilton E.P."/>
            <person name="Orias E."/>
        </authorList>
    </citation>
    <scope>NUCLEOTIDE SEQUENCE [LARGE SCALE GENOMIC DNA]</scope>
    <source>
        <strain evidence="4">SB210</strain>
    </source>
</reference>
<gene>
    <name evidence="3" type="ORF">TTHERM_00444780</name>
</gene>
<dbReference type="STRING" id="312017.I7MHM0"/>
<evidence type="ECO:0000313" key="4">
    <source>
        <dbReference type="Proteomes" id="UP000009168"/>
    </source>
</evidence>
<dbReference type="FunCoup" id="I7MHM0">
    <property type="interactions" value="3"/>
</dbReference>
<dbReference type="GO" id="GO:0047429">
    <property type="term" value="F:nucleoside triphosphate diphosphatase activity"/>
    <property type="evidence" value="ECO:0007669"/>
    <property type="project" value="InterPro"/>
</dbReference>
<dbReference type="eggNOG" id="KOG1509">
    <property type="taxonomic scope" value="Eukaryota"/>
</dbReference>
<dbReference type="HOGENOM" id="CLU_040416_0_2_1"/>
<dbReference type="NCBIfam" id="TIGR00172">
    <property type="entry name" value="maf"/>
    <property type="match status" value="1"/>
</dbReference>
<protein>
    <submittedName>
        <fullName evidence="3">Septum formation protein Maf protein</fullName>
    </submittedName>
</protein>
<dbReference type="CDD" id="cd00555">
    <property type="entry name" value="Maf"/>
    <property type="match status" value="1"/>
</dbReference>
<dbReference type="Gene3D" id="3.90.950.10">
    <property type="match status" value="1"/>
</dbReference>
<sequence>MLIAYLNTLKNKNIFLCSQSKPRRNLLEQLGLQLNIYPSSFEEDLDKSLYKDPKDYVKDTCQGKVNDVLKKFQQENINWDIAIFCDTIIVLNDKIIEKPENEQQAADFLRTFKNNTQYVHTACFVLFNDKQNNKVIERHVIDTCKVIFGDIPEECIIAYSKTDHFKGKCGGYGIQDVGASFIEKIEGQHSTVIGLPVYSLCKILVDNIKELNWQ</sequence>
<dbReference type="SUPFAM" id="SSF52972">
    <property type="entry name" value="ITPase-like"/>
    <property type="match status" value="1"/>
</dbReference>
<proteinExistence type="inferred from homology"/>
<dbReference type="Proteomes" id="UP000009168">
    <property type="component" value="Unassembled WGS sequence"/>
</dbReference>
<organism evidence="3 4">
    <name type="scientific">Tetrahymena thermophila (strain SB210)</name>
    <dbReference type="NCBI Taxonomy" id="312017"/>
    <lineage>
        <taxon>Eukaryota</taxon>
        <taxon>Sar</taxon>
        <taxon>Alveolata</taxon>
        <taxon>Ciliophora</taxon>
        <taxon>Intramacronucleata</taxon>
        <taxon>Oligohymenophorea</taxon>
        <taxon>Hymenostomatida</taxon>
        <taxon>Tetrahymenina</taxon>
        <taxon>Tetrahymenidae</taxon>
        <taxon>Tetrahymena</taxon>
    </lineage>
</organism>
<dbReference type="KEGG" id="tet:TTHERM_00444780"/>
<dbReference type="OrthoDB" id="10267058at2759"/>
<dbReference type="PANTHER" id="PTHR43213">
    <property type="entry name" value="BIFUNCTIONAL DTTP/UTP PYROPHOSPHATASE/METHYLTRANSFERASE PROTEIN-RELATED"/>
    <property type="match status" value="1"/>
</dbReference>
<dbReference type="OMA" id="RDQRMHK"/>
<evidence type="ECO:0000256" key="2">
    <source>
        <dbReference type="ARBA" id="ARBA00022801"/>
    </source>
</evidence>
<dbReference type="PANTHER" id="PTHR43213:SF5">
    <property type="entry name" value="BIFUNCTIONAL DTTP_UTP PYROPHOSPHATASE_METHYLTRANSFERASE PROTEIN-RELATED"/>
    <property type="match status" value="1"/>
</dbReference>